<gene>
    <name evidence="2" type="ORF">Fot_15514</name>
</gene>
<feature type="region of interest" description="Disordered" evidence="1">
    <location>
        <begin position="1"/>
        <end position="23"/>
    </location>
</feature>
<evidence type="ECO:0000313" key="2">
    <source>
        <dbReference type="EMBL" id="KAL2546281.1"/>
    </source>
</evidence>
<dbReference type="AlphaFoldDB" id="A0ABD1W9D2"/>
<evidence type="ECO:0000256" key="1">
    <source>
        <dbReference type="SAM" id="MobiDB-lite"/>
    </source>
</evidence>
<evidence type="ECO:0000313" key="3">
    <source>
        <dbReference type="Proteomes" id="UP001604277"/>
    </source>
</evidence>
<keyword evidence="3" id="KW-1185">Reference proteome</keyword>
<dbReference type="Proteomes" id="UP001604277">
    <property type="component" value="Unassembled WGS sequence"/>
</dbReference>
<protein>
    <submittedName>
        <fullName evidence="2">Calmodulin-binding transcription activator 6</fullName>
    </submittedName>
</protein>
<dbReference type="EMBL" id="JBFOLJ010000004">
    <property type="protein sequence ID" value="KAL2546281.1"/>
    <property type="molecule type" value="Genomic_DNA"/>
</dbReference>
<reference evidence="3" key="1">
    <citation type="submission" date="2024-07" db="EMBL/GenBank/DDBJ databases">
        <title>Two chromosome-level genome assemblies of Korean endemic species Abeliophyllum distichum and Forsythia ovata (Oleaceae).</title>
        <authorList>
            <person name="Jang H."/>
        </authorList>
    </citation>
    <scope>NUCLEOTIDE SEQUENCE [LARGE SCALE GENOMIC DNA]</scope>
</reference>
<accession>A0ABD1W9D2</accession>
<sequence>MESIRTAQKLPSGLSGAEENNDSTTIKNYEQRLHEINTLEWDELVVLVDTNKPLTPQEGDGHLSGGFFHEGQLLIPESNVFLVCGDSMVPAVAVQSGMFRCSISPQSPDSNELGVKHSRVSQFIIAHILAGKQQHVHCRVVTHYEGLYTVPHSLTLNLPSPSIAENQSLPSQLSPSHHPLIVTGENPSLSAPTVTLPYHHYQEDGLYTVTHSPTLNLLPPSTTEN</sequence>
<comment type="caution">
    <text evidence="2">The sequence shown here is derived from an EMBL/GenBank/DDBJ whole genome shotgun (WGS) entry which is preliminary data.</text>
</comment>
<name>A0ABD1W9D2_9LAMI</name>
<organism evidence="2 3">
    <name type="scientific">Forsythia ovata</name>
    <dbReference type="NCBI Taxonomy" id="205694"/>
    <lineage>
        <taxon>Eukaryota</taxon>
        <taxon>Viridiplantae</taxon>
        <taxon>Streptophyta</taxon>
        <taxon>Embryophyta</taxon>
        <taxon>Tracheophyta</taxon>
        <taxon>Spermatophyta</taxon>
        <taxon>Magnoliopsida</taxon>
        <taxon>eudicotyledons</taxon>
        <taxon>Gunneridae</taxon>
        <taxon>Pentapetalae</taxon>
        <taxon>asterids</taxon>
        <taxon>lamiids</taxon>
        <taxon>Lamiales</taxon>
        <taxon>Oleaceae</taxon>
        <taxon>Forsythieae</taxon>
        <taxon>Forsythia</taxon>
    </lineage>
</organism>
<proteinExistence type="predicted"/>